<dbReference type="OMA" id="CELINDP"/>
<reference evidence="6" key="1">
    <citation type="submission" date="2017-02" db="UniProtKB">
        <authorList>
            <consortium name="WormBaseParasite"/>
        </authorList>
    </citation>
    <scope>IDENTIFICATION</scope>
</reference>
<name>A0A0N5D654_THECL</name>
<keyword evidence="2" id="KW-0812">Transmembrane</keyword>
<dbReference type="OrthoDB" id="283575at2759"/>
<feature type="domain" description="EGF-like" evidence="3">
    <location>
        <begin position="23"/>
        <end position="71"/>
    </location>
</feature>
<evidence type="ECO:0000259" key="3">
    <source>
        <dbReference type="PROSITE" id="PS50026"/>
    </source>
</evidence>
<dbReference type="AlphaFoldDB" id="A0A0N5D654"/>
<keyword evidence="5" id="KW-1185">Reference proteome</keyword>
<reference evidence="4 5" key="2">
    <citation type="submission" date="2018-11" db="EMBL/GenBank/DDBJ databases">
        <authorList>
            <consortium name="Pathogen Informatics"/>
        </authorList>
    </citation>
    <scope>NUCLEOTIDE SEQUENCE [LARGE SCALE GENOMIC DNA]</scope>
</reference>
<evidence type="ECO:0000313" key="4">
    <source>
        <dbReference type="EMBL" id="VDN06057.1"/>
    </source>
</evidence>
<accession>A0A0N5D654</accession>
<feature type="transmembrane region" description="Helical" evidence="2">
    <location>
        <begin position="89"/>
        <end position="113"/>
    </location>
</feature>
<dbReference type="Proteomes" id="UP000276776">
    <property type="component" value="Unassembled WGS sequence"/>
</dbReference>
<dbReference type="EMBL" id="UYYF01004640">
    <property type="protein sequence ID" value="VDN06057.1"/>
    <property type="molecule type" value="Genomic_DNA"/>
</dbReference>
<organism evidence="6">
    <name type="scientific">Thelazia callipaeda</name>
    <name type="common">Oriental eyeworm</name>
    <name type="synonym">Parasitic nematode</name>
    <dbReference type="NCBI Taxonomy" id="103827"/>
    <lineage>
        <taxon>Eukaryota</taxon>
        <taxon>Metazoa</taxon>
        <taxon>Ecdysozoa</taxon>
        <taxon>Nematoda</taxon>
        <taxon>Chromadorea</taxon>
        <taxon>Rhabditida</taxon>
        <taxon>Spirurina</taxon>
        <taxon>Spiruromorpha</taxon>
        <taxon>Thelazioidea</taxon>
        <taxon>Thelaziidae</taxon>
        <taxon>Thelazia</taxon>
    </lineage>
</organism>
<sequence>MRGCSTRSRYEQKKSSQSHRFAELEECTEAYSGYCRNGGICKMTADISQRAVPHFFLFISCPTGFRGRQCELINDPNIYFSQQQGQIEIAAMSSLVVTIVLAISFASFLLYVYRRYLKYGLHRSTSSLSNLTSLELSSSKPWQRRNSKLSLNDFKEAEAEKSVHVHLATRLDDNDPSTVFEMLSQADCPKMQVTSPRNFLIMTTQNRNIPRKVKTAMMFTSQMC</sequence>
<evidence type="ECO:0000256" key="1">
    <source>
        <dbReference type="PROSITE-ProRule" id="PRU00076"/>
    </source>
</evidence>
<evidence type="ECO:0000313" key="6">
    <source>
        <dbReference type="WBParaSite" id="TCLT_0000850401-mRNA-1"/>
    </source>
</evidence>
<dbReference type="SUPFAM" id="SSF57196">
    <property type="entry name" value="EGF/Laminin"/>
    <property type="match status" value="1"/>
</dbReference>
<keyword evidence="2" id="KW-1133">Transmembrane helix</keyword>
<dbReference type="Gene3D" id="2.10.25.10">
    <property type="entry name" value="Laminin"/>
    <property type="match status" value="1"/>
</dbReference>
<feature type="disulfide bond" evidence="1">
    <location>
        <begin position="61"/>
        <end position="70"/>
    </location>
</feature>
<comment type="caution">
    <text evidence="1">Lacks conserved residue(s) required for the propagation of feature annotation.</text>
</comment>
<evidence type="ECO:0000313" key="5">
    <source>
        <dbReference type="Proteomes" id="UP000276776"/>
    </source>
</evidence>
<keyword evidence="1" id="KW-1015">Disulfide bond</keyword>
<gene>
    <name evidence="4" type="ORF">TCLT_LOCUS8493</name>
</gene>
<protein>
    <submittedName>
        <fullName evidence="6">EGF-like domain-containing protein</fullName>
    </submittedName>
</protein>
<dbReference type="InterPro" id="IPR000742">
    <property type="entry name" value="EGF"/>
</dbReference>
<evidence type="ECO:0000256" key="2">
    <source>
        <dbReference type="SAM" id="Phobius"/>
    </source>
</evidence>
<proteinExistence type="predicted"/>
<keyword evidence="2" id="KW-0472">Membrane</keyword>
<dbReference type="PROSITE" id="PS50026">
    <property type="entry name" value="EGF_3"/>
    <property type="match status" value="1"/>
</dbReference>
<dbReference type="STRING" id="103827.A0A0N5D654"/>
<dbReference type="WBParaSite" id="TCLT_0000850401-mRNA-1">
    <property type="protein sequence ID" value="TCLT_0000850401-mRNA-1"/>
    <property type="gene ID" value="TCLT_0000850401"/>
</dbReference>
<keyword evidence="1" id="KW-0245">EGF-like domain</keyword>